<dbReference type="CDD" id="cd18809">
    <property type="entry name" value="SF1_C_RecD"/>
    <property type="match status" value="1"/>
</dbReference>
<dbReference type="InterPro" id="IPR027417">
    <property type="entry name" value="P-loop_NTPase"/>
</dbReference>
<gene>
    <name evidence="2" type="ORF">Egran_06911</name>
</gene>
<evidence type="ECO:0000259" key="1">
    <source>
        <dbReference type="Pfam" id="PF21530"/>
    </source>
</evidence>
<comment type="caution">
    <text evidence="2">The sequence shown here is derived from an EMBL/GenBank/DDBJ whole genome shotgun (WGS) entry which is preliminary data.</text>
</comment>
<dbReference type="SUPFAM" id="SSF52540">
    <property type="entry name" value="P-loop containing nucleoside triphosphate hydrolases"/>
    <property type="match status" value="1"/>
</dbReference>
<reference evidence="2 3" key="1">
    <citation type="journal article" date="2015" name="Environ. Microbiol.">
        <title>Metagenome sequence of Elaphomyces granulatus from sporocarp tissue reveals Ascomycota ectomycorrhizal fingerprints of genome expansion and a Proteobacteria-rich microbiome.</title>
        <authorList>
            <person name="Quandt C.A."/>
            <person name="Kohler A."/>
            <person name="Hesse C.N."/>
            <person name="Sharpton T.J."/>
            <person name="Martin F."/>
            <person name="Spatafora J.W."/>
        </authorList>
    </citation>
    <scope>NUCLEOTIDE SEQUENCE [LARGE SCALE GENOMIC DNA]</scope>
    <source>
        <strain evidence="2 3">OSC145934</strain>
    </source>
</reference>
<dbReference type="Pfam" id="PF21530">
    <property type="entry name" value="Pif1_2B_dom"/>
    <property type="match status" value="1"/>
</dbReference>
<dbReference type="Proteomes" id="UP000243515">
    <property type="component" value="Unassembled WGS sequence"/>
</dbReference>
<dbReference type="EMBL" id="NPHW01007184">
    <property type="protein sequence ID" value="OXV05321.1"/>
    <property type="molecule type" value="Genomic_DNA"/>
</dbReference>
<feature type="domain" description="DNA helicase Pif1-like 2B" evidence="1">
    <location>
        <begin position="97"/>
        <end position="126"/>
    </location>
</feature>
<dbReference type="InterPro" id="IPR049163">
    <property type="entry name" value="Pif1-like_2B_dom"/>
</dbReference>
<evidence type="ECO:0000313" key="2">
    <source>
        <dbReference type="EMBL" id="OXV05321.1"/>
    </source>
</evidence>
<dbReference type="AlphaFoldDB" id="A0A232LME9"/>
<dbReference type="PANTHER" id="PTHR47642">
    <property type="entry name" value="ATP-DEPENDENT DNA HELICASE"/>
    <property type="match status" value="1"/>
</dbReference>
<dbReference type="InterPro" id="IPR051055">
    <property type="entry name" value="PIF1_helicase"/>
</dbReference>
<dbReference type="OrthoDB" id="4369146at2759"/>
<dbReference type="PANTHER" id="PTHR47642:SF6">
    <property type="entry name" value="ATP-DEPENDENT DNA HELICASE"/>
    <property type="match status" value="1"/>
</dbReference>
<keyword evidence="3" id="KW-1185">Reference proteome</keyword>
<organism evidence="2 3">
    <name type="scientific">Elaphomyces granulatus</name>
    <dbReference type="NCBI Taxonomy" id="519963"/>
    <lineage>
        <taxon>Eukaryota</taxon>
        <taxon>Fungi</taxon>
        <taxon>Dikarya</taxon>
        <taxon>Ascomycota</taxon>
        <taxon>Pezizomycotina</taxon>
        <taxon>Eurotiomycetes</taxon>
        <taxon>Eurotiomycetidae</taxon>
        <taxon>Eurotiales</taxon>
        <taxon>Elaphomycetaceae</taxon>
        <taxon>Elaphomyces</taxon>
    </lineage>
</organism>
<proteinExistence type="predicted"/>
<accession>A0A232LME9</accession>
<sequence>MDSTAQRFRDALNHLREDKVTYDDWKLLSSRVSAVVPDEIESFKDAVRIYPKKDDVREYNRSKPRDLRRPVARINALHEGRDAEKASSEEAGNLSATLLLSIGARIMLLENIWTERGLVNGAFGVVHDIVWRAEDDPRRDPPFALLIKFDNYSGPLTTTEDDNDIIVPIFKSKREFVRGNTPCTCIQFPIALAYAITVHKAQGITVKRAVLNIANRDFTPGLTYVAVGRVETLGGVLFEEPFDFFESFKPRVSKTTEWREQDASRRRKEHV</sequence>
<name>A0A232LME9_9EURO</name>
<protein>
    <recommendedName>
        <fullName evidence="1">DNA helicase Pif1-like 2B domain-containing protein</fullName>
    </recommendedName>
</protein>
<dbReference type="Gene3D" id="3.40.50.300">
    <property type="entry name" value="P-loop containing nucleotide triphosphate hydrolases"/>
    <property type="match status" value="1"/>
</dbReference>
<evidence type="ECO:0000313" key="3">
    <source>
        <dbReference type="Proteomes" id="UP000243515"/>
    </source>
</evidence>